<dbReference type="CDD" id="cd08556">
    <property type="entry name" value="GDPD"/>
    <property type="match status" value="1"/>
</dbReference>
<evidence type="ECO:0000259" key="1">
    <source>
        <dbReference type="PROSITE" id="PS51704"/>
    </source>
</evidence>
<feature type="domain" description="GP-PDE" evidence="1">
    <location>
        <begin position="12"/>
        <end position="234"/>
    </location>
</feature>
<dbReference type="InterPro" id="IPR030395">
    <property type="entry name" value="GP_PDE_dom"/>
</dbReference>
<gene>
    <name evidence="2" type="ORF">ABR75_03480</name>
</gene>
<dbReference type="PANTHER" id="PTHR46211">
    <property type="entry name" value="GLYCEROPHOSPHORYL DIESTER PHOSPHODIESTERASE"/>
    <property type="match status" value="1"/>
</dbReference>
<dbReference type="AlphaFoldDB" id="A0A0R2Q5V7"/>
<sequence>MQQRLPSLLTSPILFAHRGASAYAPENTLDAFALALKLGASGLESDVWTTRDGVLVLDHDGVVKTRLRSKPIAEFDRSALPSHIPSLEQLLQHCGTQYQLSLDIKDAIVFETIEQIVANIDESMLDRLWLCHPNCDLLISSRKLASKCKLVDSTRLVKIKEGPERRAATLAANGIDAFNMHYSDWNGGLVALFHRFNIVSFGWDMQHEAVIDNGIRMGLDGVFSDWPDRMVEVYNSQI</sequence>
<evidence type="ECO:0000313" key="3">
    <source>
        <dbReference type="Proteomes" id="UP000051017"/>
    </source>
</evidence>
<accession>A0A0R2Q5V7</accession>
<protein>
    <recommendedName>
        <fullName evidence="1">GP-PDE domain-containing protein</fullName>
    </recommendedName>
</protein>
<evidence type="ECO:0000313" key="2">
    <source>
        <dbReference type="EMBL" id="KRO45705.1"/>
    </source>
</evidence>
<dbReference type="InterPro" id="IPR017946">
    <property type="entry name" value="PLC-like_Pdiesterase_TIM-brl"/>
</dbReference>
<dbReference type="Gene3D" id="3.20.20.190">
    <property type="entry name" value="Phosphatidylinositol (PI) phosphodiesterase"/>
    <property type="match status" value="1"/>
</dbReference>
<comment type="caution">
    <text evidence="2">The sequence shown here is derived from an EMBL/GenBank/DDBJ whole genome shotgun (WGS) entry which is preliminary data.</text>
</comment>
<dbReference type="Proteomes" id="UP000051017">
    <property type="component" value="Unassembled WGS sequence"/>
</dbReference>
<dbReference type="PANTHER" id="PTHR46211:SF14">
    <property type="entry name" value="GLYCEROPHOSPHODIESTER PHOSPHODIESTERASE"/>
    <property type="match status" value="1"/>
</dbReference>
<dbReference type="GO" id="GO:0006629">
    <property type="term" value="P:lipid metabolic process"/>
    <property type="evidence" value="ECO:0007669"/>
    <property type="project" value="InterPro"/>
</dbReference>
<name>A0A0R2Q5V7_9ACTN</name>
<proteinExistence type="predicted"/>
<dbReference type="SUPFAM" id="SSF51695">
    <property type="entry name" value="PLC-like phosphodiesterases"/>
    <property type="match status" value="1"/>
</dbReference>
<dbReference type="Pfam" id="PF03009">
    <property type="entry name" value="GDPD"/>
    <property type="match status" value="1"/>
</dbReference>
<dbReference type="GO" id="GO:0008081">
    <property type="term" value="F:phosphoric diester hydrolase activity"/>
    <property type="evidence" value="ECO:0007669"/>
    <property type="project" value="InterPro"/>
</dbReference>
<dbReference type="EMBL" id="LIBJ01000442">
    <property type="protein sequence ID" value="KRO45705.1"/>
    <property type="molecule type" value="Genomic_DNA"/>
</dbReference>
<reference evidence="2 3" key="1">
    <citation type="submission" date="2015-10" db="EMBL/GenBank/DDBJ databases">
        <title>Metagenome-Assembled Genomes uncover a global brackish microbiome.</title>
        <authorList>
            <person name="Hugerth L.W."/>
            <person name="Larsson J."/>
            <person name="Alneberg J."/>
            <person name="Lindh M.V."/>
            <person name="Legrand C."/>
            <person name="Pinhassi J."/>
            <person name="Andersson A.F."/>
        </authorList>
    </citation>
    <scope>NUCLEOTIDE SEQUENCE [LARGE SCALE GENOMIC DNA]</scope>
    <source>
        <strain evidence="2">BACL6 MAG-120924-bin43</strain>
    </source>
</reference>
<dbReference type="PROSITE" id="PS51704">
    <property type="entry name" value="GP_PDE"/>
    <property type="match status" value="1"/>
</dbReference>
<organism evidence="2 3">
    <name type="scientific">Acidimicrobiia bacterium BACL6 MAG-120924-bin43</name>
    <dbReference type="NCBI Taxonomy" id="1655583"/>
    <lineage>
        <taxon>Bacteria</taxon>
        <taxon>Bacillati</taxon>
        <taxon>Actinomycetota</taxon>
        <taxon>Acidimicrobiia</taxon>
        <taxon>acIV cluster</taxon>
    </lineage>
</organism>